<proteinExistence type="predicted"/>
<dbReference type="EMBL" id="NOXT01000090">
    <property type="protein sequence ID" value="OYQ31157.1"/>
    <property type="molecule type" value="Genomic_DNA"/>
</dbReference>
<feature type="region of interest" description="Disordered" evidence="1">
    <location>
        <begin position="26"/>
        <end position="49"/>
    </location>
</feature>
<dbReference type="Pfam" id="PF10691">
    <property type="entry name" value="DUF2497"/>
    <property type="match status" value="1"/>
</dbReference>
<evidence type="ECO:0008006" key="4">
    <source>
        <dbReference type="Google" id="ProtNLM"/>
    </source>
</evidence>
<evidence type="ECO:0000313" key="3">
    <source>
        <dbReference type="Proteomes" id="UP000216991"/>
    </source>
</evidence>
<feature type="compositionally biased region" description="Pro residues" evidence="1">
    <location>
        <begin position="69"/>
        <end position="84"/>
    </location>
</feature>
<gene>
    <name evidence="2" type="ORF">CHU93_04930</name>
</gene>
<accession>A0A255YPK2</accession>
<evidence type="ECO:0000313" key="2">
    <source>
        <dbReference type="EMBL" id="OYQ31157.1"/>
    </source>
</evidence>
<reference evidence="2 3" key="1">
    <citation type="submission" date="2017-07" db="EMBL/GenBank/DDBJ databases">
        <title>Sandarakinorhabdus cyanobacteriorum sp. nov., a novel bacterium isolated from cyanobacterial aggregates in a eutrophic lake.</title>
        <authorList>
            <person name="Cai H."/>
        </authorList>
    </citation>
    <scope>NUCLEOTIDE SEQUENCE [LARGE SCALE GENOMIC DNA]</scope>
    <source>
        <strain evidence="2 3">TH057</strain>
    </source>
</reference>
<dbReference type="InterPro" id="IPR019632">
    <property type="entry name" value="DUF2497"/>
</dbReference>
<evidence type="ECO:0000256" key="1">
    <source>
        <dbReference type="SAM" id="MobiDB-lite"/>
    </source>
</evidence>
<dbReference type="AlphaFoldDB" id="A0A255YPK2"/>
<dbReference type="Proteomes" id="UP000216991">
    <property type="component" value="Unassembled WGS sequence"/>
</dbReference>
<keyword evidence="3" id="KW-1185">Reference proteome</keyword>
<sequence length="141" mass="15139">MPGRCAPMASRRRCRSSMCRPPICPALPARRPLPSEGQCRNNRGMSEPPASIDAILASIRARVTGPDDATPPPAPPVAEPPAEPAVPLETVAVTPAAATMTLDELIRSLLAPHIKAWLDANMPEIVEKLAREEIRRLTGKL</sequence>
<dbReference type="OrthoDB" id="7189469at2"/>
<feature type="region of interest" description="Disordered" evidence="1">
    <location>
        <begin position="62"/>
        <end position="85"/>
    </location>
</feature>
<organism evidence="2 3">
    <name type="scientific">Sandarakinorhabdus cyanobacteriorum</name>
    <dbReference type="NCBI Taxonomy" id="1981098"/>
    <lineage>
        <taxon>Bacteria</taxon>
        <taxon>Pseudomonadati</taxon>
        <taxon>Pseudomonadota</taxon>
        <taxon>Alphaproteobacteria</taxon>
        <taxon>Sphingomonadales</taxon>
        <taxon>Sphingosinicellaceae</taxon>
        <taxon>Sandarakinorhabdus</taxon>
    </lineage>
</organism>
<comment type="caution">
    <text evidence="2">The sequence shown here is derived from an EMBL/GenBank/DDBJ whole genome shotgun (WGS) entry which is preliminary data.</text>
</comment>
<name>A0A255YPK2_9SPHN</name>
<protein>
    <recommendedName>
        <fullName evidence="4">DUF2497 domain-containing protein</fullName>
    </recommendedName>
</protein>